<comment type="similarity">
    <text evidence="3">Belongs to the complex I NDUFB11 subunit family.</text>
</comment>
<organism evidence="18 19">
    <name type="scientific">Bifiguratus adelaidae</name>
    <dbReference type="NCBI Taxonomy" id="1938954"/>
    <lineage>
        <taxon>Eukaryota</taxon>
        <taxon>Fungi</taxon>
        <taxon>Fungi incertae sedis</taxon>
        <taxon>Mucoromycota</taxon>
        <taxon>Mucoromycotina</taxon>
        <taxon>Endogonomycetes</taxon>
        <taxon>Endogonales</taxon>
        <taxon>Endogonales incertae sedis</taxon>
        <taxon>Bifiguratus</taxon>
    </lineage>
</organism>
<evidence type="ECO:0000256" key="10">
    <source>
        <dbReference type="ARBA" id="ARBA00022982"/>
    </source>
</evidence>
<dbReference type="PANTHER" id="PTHR40637">
    <property type="entry name" value="ESSS SUBUNIT OF NADH:UBIQUINONE OXIDOREDUCTASE (COMPLEX I) PROTEIN"/>
    <property type="match status" value="1"/>
</dbReference>
<evidence type="ECO:0000256" key="12">
    <source>
        <dbReference type="ARBA" id="ARBA00023128"/>
    </source>
</evidence>
<evidence type="ECO:0000256" key="4">
    <source>
        <dbReference type="ARBA" id="ARBA00018632"/>
    </source>
</evidence>
<name>A0A261Y638_9FUNG</name>
<evidence type="ECO:0000256" key="11">
    <source>
        <dbReference type="ARBA" id="ARBA00022989"/>
    </source>
</evidence>
<evidence type="ECO:0000256" key="17">
    <source>
        <dbReference type="SAM" id="Phobius"/>
    </source>
</evidence>
<keyword evidence="13 17" id="KW-0472">Membrane</keyword>
<gene>
    <name evidence="18" type="ORF">BZG36_01015</name>
</gene>
<evidence type="ECO:0000256" key="15">
    <source>
        <dbReference type="ARBA" id="ARBA00031387"/>
    </source>
</evidence>
<evidence type="ECO:0000256" key="1">
    <source>
        <dbReference type="ARBA" id="ARBA00003195"/>
    </source>
</evidence>
<evidence type="ECO:0000256" key="8">
    <source>
        <dbReference type="ARBA" id="ARBA00022792"/>
    </source>
</evidence>
<evidence type="ECO:0000256" key="5">
    <source>
        <dbReference type="ARBA" id="ARBA00022448"/>
    </source>
</evidence>
<reference evidence="18 19" key="1">
    <citation type="journal article" date="2017" name="Mycologia">
        <title>Bifiguratus adelaidae, gen. et sp. nov., a new member of Mucoromycotina in endophytic and soil-dwelling habitats.</title>
        <authorList>
            <person name="Torres-Cruz T.J."/>
            <person name="Billingsley Tobias T.L."/>
            <person name="Almatruk M."/>
            <person name="Hesse C."/>
            <person name="Kuske C.R."/>
            <person name="Desiro A."/>
            <person name="Benucci G.M."/>
            <person name="Bonito G."/>
            <person name="Stajich J.E."/>
            <person name="Dunlap C."/>
            <person name="Arnold A.E."/>
            <person name="Porras-Alfaro A."/>
        </authorList>
    </citation>
    <scope>NUCLEOTIDE SEQUENCE [LARGE SCALE GENOMIC DNA]</scope>
    <source>
        <strain evidence="18 19">AZ0501</strain>
    </source>
</reference>
<comment type="function">
    <text evidence="1">Accessory subunit of the mitochondrial membrane respiratory chain NADH dehydrogenase (Complex I), that is believed not to be involved in catalysis. Complex I functions in the transfer of electrons from NADH to the respiratory chain. The immediate electron acceptor for the enzyme is believed to be ubiquinone.</text>
</comment>
<dbReference type="GO" id="GO:0005743">
    <property type="term" value="C:mitochondrial inner membrane"/>
    <property type="evidence" value="ECO:0007669"/>
    <property type="project" value="UniProtKB-SubCell"/>
</dbReference>
<keyword evidence="19" id="KW-1185">Reference proteome</keyword>
<keyword evidence="6" id="KW-0679">Respiratory chain</keyword>
<evidence type="ECO:0000256" key="13">
    <source>
        <dbReference type="ARBA" id="ARBA00023136"/>
    </source>
</evidence>
<comment type="subunit">
    <text evidence="16">Complex I is composed of 45 different subunits. Interacts with BCAP31.</text>
</comment>
<dbReference type="PANTHER" id="PTHR40637:SF1">
    <property type="entry name" value="ESSS SUBUNIT OF NADH:UBIQUINONE OXIDOREDUCTASE (COMPLEX I) PROTEIN"/>
    <property type="match status" value="1"/>
</dbReference>
<sequence length="103" mass="11759">MSAIARVFRPAALRRLPQLRRAGHGHETPSWNEPGGYLFNEKPVAHGLRRKKEDWESLWLWGMGGGFVFIGLQLYYKPDTSVTTWATKEAEKSLKEKGVSLDF</sequence>
<evidence type="ECO:0000256" key="7">
    <source>
        <dbReference type="ARBA" id="ARBA00022692"/>
    </source>
</evidence>
<feature type="transmembrane region" description="Helical" evidence="17">
    <location>
        <begin position="58"/>
        <end position="76"/>
    </location>
</feature>
<evidence type="ECO:0000313" key="18">
    <source>
        <dbReference type="EMBL" id="OZJ06096.1"/>
    </source>
</evidence>
<dbReference type="Proteomes" id="UP000242875">
    <property type="component" value="Unassembled WGS sequence"/>
</dbReference>
<evidence type="ECO:0000256" key="3">
    <source>
        <dbReference type="ARBA" id="ARBA00008915"/>
    </source>
</evidence>
<evidence type="ECO:0000256" key="16">
    <source>
        <dbReference type="ARBA" id="ARBA00046528"/>
    </source>
</evidence>
<dbReference type="AlphaFoldDB" id="A0A261Y638"/>
<keyword evidence="5" id="KW-0813">Transport</keyword>
<dbReference type="EMBL" id="MVBO01000006">
    <property type="protein sequence ID" value="OZJ06096.1"/>
    <property type="molecule type" value="Genomic_DNA"/>
</dbReference>
<evidence type="ECO:0000256" key="9">
    <source>
        <dbReference type="ARBA" id="ARBA00022946"/>
    </source>
</evidence>
<keyword evidence="12" id="KW-0496">Mitochondrion</keyword>
<comment type="subcellular location">
    <subcellularLocation>
        <location evidence="2">Mitochondrion inner membrane</location>
        <topology evidence="2">Single-pass membrane protein</topology>
    </subcellularLocation>
</comment>
<evidence type="ECO:0000256" key="14">
    <source>
        <dbReference type="ARBA" id="ARBA00030753"/>
    </source>
</evidence>
<keyword evidence="9" id="KW-0809">Transit peptide</keyword>
<keyword evidence="8" id="KW-0999">Mitochondrion inner membrane</keyword>
<proteinExistence type="inferred from homology"/>
<dbReference type="InterPro" id="IPR019329">
    <property type="entry name" value="NADH_UbQ_OxRdtase_ESSS_su"/>
</dbReference>
<evidence type="ECO:0000256" key="2">
    <source>
        <dbReference type="ARBA" id="ARBA00004434"/>
    </source>
</evidence>
<dbReference type="OrthoDB" id="2147978at2759"/>
<evidence type="ECO:0000313" key="19">
    <source>
        <dbReference type="Proteomes" id="UP000242875"/>
    </source>
</evidence>
<keyword evidence="10" id="KW-0249">Electron transport</keyword>
<accession>A0A261Y638</accession>
<protein>
    <recommendedName>
        <fullName evidence="4">NADH dehydrogenase [ubiquinone] 1 beta subcomplex subunit 11, mitochondrial</fullName>
    </recommendedName>
    <alternativeName>
        <fullName evidence="15">Complex I-ESSS</fullName>
    </alternativeName>
    <alternativeName>
        <fullName evidence="14">NADH-ubiquinone oxidoreductase ESSS subunit</fullName>
    </alternativeName>
</protein>
<keyword evidence="7 17" id="KW-0812">Transmembrane</keyword>
<keyword evidence="11 17" id="KW-1133">Transmembrane helix</keyword>
<dbReference type="Pfam" id="PF10183">
    <property type="entry name" value="ESSS"/>
    <property type="match status" value="1"/>
</dbReference>
<evidence type="ECO:0000256" key="6">
    <source>
        <dbReference type="ARBA" id="ARBA00022660"/>
    </source>
</evidence>
<comment type="caution">
    <text evidence="18">The sequence shown here is derived from an EMBL/GenBank/DDBJ whole genome shotgun (WGS) entry which is preliminary data.</text>
</comment>